<dbReference type="AlphaFoldDB" id="A0A4U3MG26"/>
<proteinExistence type="predicted"/>
<sequence>MAFTGTPRPALRWHHAESELDDFAIVSFRVPAERLAALLPPGFAPVRFDWAAGGSGGLVSAVGFRDRDFHFRFCPRVAIACGQVNYRAYVTRDGEPGVWFFRTALDHPLVAVPRHLWGMPWRRTRIRISGDWGAEPRWELDADDAECRAAGVAPYRPDGLGDGWLPLLTHPTTGWYQGRRSVGTYSVWHPVMEPVFLAATHARFRLFEELGLVEPGQEPHSVLGQASIHFDVHVPPRVSA</sequence>
<dbReference type="Proteomes" id="UP000308705">
    <property type="component" value="Unassembled WGS sequence"/>
</dbReference>
<dbReference type="OrthoDB" id="5707016at2"/>
<dbReference type="Pfam" id="PF09844">
    <property type="entry name" value="DUF2071"/>
    <property type="match status" value="1"/>
</dbReference>
<dbReference type="InterPro" id="IPR023375">
    <property type="entry name" value="ADC_dom_sf"/>
</dbReference>
<evidence type="ECO:0000313" key="1">
    <source>
        <dbReference type="EMBL" id="TKK87392.1"/>
    </source>
</evidence>
<name>A0A4U3MG26_9ACTN</name>
<accession>A0A4U3MG26</accession>
<keyword evidence="2" id="KW-1185">Reference proteome</keyword>
<organism evidence="1 2">
    <name type="scientific">Herbidospora galbida</name>
    <dbReference type="NCBI Taxonomy" id="2575442"/>
    <lineage>
        <taxon>Bacteria</taxon>
        <taxon>Bacillati</taxon>
        <taxon>Actinomycetota</taxon>
        <taxon>Actinomycetes</taxon>
        <taxon>Streptosporangiales</taxon>
        <taxon>Streptosporangiaceae</taxon>
        <taxon>Herbidospora</taxon>
    </lineage>
</organism>
<gene>
    <name evidence="1" type="ORF">FDA94_18000</name>
</gene>
<dbReference type="InterPro" id="IPR018644">
    <property type="entry name" value="DUF2071"/>
</dbReference>
<reference evidence="1 2" key="1">
    <citation type="submission" date="2019-04" db="EMBL/GenBank/DDBJ databases">
        <title>Herbidospora sp. NEAU-GS14.nov., a novel actinomycete isolated from soil.</title>
        <authorList>
            <person name="Han L."/>
        </authorList>
    </citation>
    <scope>NUCLEOTIDE SEQUENCE [LARGE SCALE GENOMIC DNA]</scope>
    <source>
        <strain evidence="1 2">NEAU-GS14</strain>
    </source>
</reference>
<evidence type="ECO:0000313" key="2">
    <source>
        <dbReference type="Proteomes" id="UP000308705"/>
    </source>
</evidence>
<protein>
    <recommendedName>
        <fullName evidence="3">DUF2071 domain-containing protein</fullName>
    </recommendedName>
</protein>
<dbReference type="RefSeq" id="WP_137248228.1">
    <property type="nucleotide sequence ID" value="NZ_SZQA01000016.1"/>
</dbReference>
<dbReference type="EMBL" id="SZQA01000016">
    <property type="protein sequence ID" value="TKK87392.1"/>
    <property type="molecule type" value="Genomic_DNA"/>
</dbReference>
<evidence type="ECO:0008006" key="3">
    <source>
        <dbReference type="Google" id="ProtNLM"/>
    </source>
</evidence>
<dbReference type="SUPFAM" id="SSF160104">
    <property type="entry name" value="Acetoacetate decarboxylase-like"/>
    <property type="match status" value="1"/>
</dbReference>
<dbReference type="Gene3D" id="2.40.400.10">
    <property type="entry name" value="Acetoacetate decarboxylase-like"/>
    <property type="match status" value="1"/>
</dbReference>
<comment type="caution">
    <text evidence="1">The sequence shown here is derived from an EMBL/GenBank/DDBJ whole genome shotgun (WGS) entry which is preliminary data.</text>
</comment>